<keyword evidence="1" id="KW-0812">Transmembrane</keyword>
<dbReference type="Pfam" id="PF06550">
    <property type="entry name" value="SPP"/>
    <property type="match status" value="1"/>
</dbReference>
<protein>
    <submittedName>
        <fullName evidence="2">Uncharacterized protein</fullName>
    </submittedName>
</protein>
<sequence>MEDKEKIIENPKNVFLFEAGFFILAQILGIFSALKILEVLDLAKISLRPVSFWDFIFGITIATLLVLLLIKFLKFRAGKSFLFRGFFILAIAFGSFLFFSLWLGDFLALIFLAILIFLWLKRPNILIHDFLLLSGIVGIGSIFGLRLEPLMVVLFLILFSVYDFIAVYKTKHMIKMAKEMIAAGAILGLILPSKITDFKANLKEVYSGGKFLILGGGDIIFPLILCVSLVPQGFLKSLIVAFFAMI</sequence>
<organism evidence="2">
    <name type="scientific">marine sediment metagenome</name>
    <dbReference type="NCBI Taxonomy" id="412755"/>
    <lineage>
        <taxon>unclassified sequences</taxon>
        <taxon>metagenomes</taxon>
        <taxon>ecological metagenomes</taxon>
    </lineage>
</organism>
<proteinExistence type="predicted"/>
<feature type="non-terminal residue" evidence="2">
    <location>
        <position position="246"/>
    </location>
</feature>
<feature type="transmembrane region" description="Helical" evidence="1">
    <location>
        <begin position="20"/>
        <end position="40"/>
    </location>
</feature>
<dbReference type="AlphaFoldDB" id="X1DER9"/>
<name>X1DER9_9ZZZZ</name>
<feature type="transmembrane region" description="Helical" evidence="1">
    <location>
        <begin position="150"/>
        <end position="168"/>
    </location>
</feature>
<dbReference type="InterPro" id="IPR010545">
    <property type="entry name" value="SPP"/>
</dbReference>
<feature type="transmembrane region" description="Helical" evidence="1">
    <location>
        <begin position="125"/>
        <end position="144"/>
    </location>
</feature>
<keyword evidence="1" id="KW-1133">Transmembrane helix</keyword>
<evidence type="ECO:0000313" key="2">
    <source>
        <dbReference type="EMBL" id="GAH03529.1"/>
    </source>
</evidence>
<gene>
    <name evidence="2" type="ORF">S01H4_47995</name>
</gene>
<dbReference type="EMBL" id="BART01027012">
    <property type="protein sequence ID" value="GAH03529.1"/>
    <property type="molecule type" value="Genomic_DNA"/>
</dbReference>
<comment type="caution">
    <text evidence="2">The sequence shown here is derived from an EMBL/GenBank/DDBJ whole genome shotgun (WGS) entry which is preliminary data.</text>
</comment>
<feature type="transmembrane region" description="Helical" evidence="1">
    <location>
        <begin position="85"/>
        <end position="118"/>
    </location>
</feature>
<reference evidence="2" key="1">
    <citation type="journal article" date="2014" name="Front. Microbiol.">
        <title>High frequency of phylogenetically diverse reductive dehalogenase-homologous genes in deep subseafloor sedimentary metagenomes.</title>
        <authorList>
            <person name="Kawai M."/>
            <person name="Futagami T."/>
            <person name="Toyoda A."/>
            <person name="Takaki Y."/>
            <person name="Nishi S."/>
            <person name="Hori S."/>
            <person name="Arai W."/>
            <person name="Tsubouchi T."/>
            <person name="Morono Y."/>
            <person name="Uchiyama I."/>
            <person name="Ito T."/>
            <person name="Fujiyama A."/>
            <person name="Inagaki F."/>
            <person name="Takami H."/>
        </authorList>
    </citation>
    <scope>NUCLEOTIDE SEQUENCE</scope>
    <source>
        <strain evidence="2">Expedition CK06-06</strain>
    </source>
</reference>
<accession>X1DER9</accession>
<keyword evidence="1" id="KW-0472">Membrane</keyword>
<feature type="transmembrane region" description="Helical" evidence="1">
    <location>
        <begin position="52"/>
        <end position="73"/>
    </location>
</feature>
<evidence type="ECO:0000256" key="1">
    <source>
        <dbReference type="SAM" id="Phobius"/>
    </source>
</evidence>
<feature type="transmembrane region" description="Helical" evidence="1">
    <location>
        <begin position="219"/>
        <end position="244"/>
    </location>
</feature>